<evidence type="ECO:0000313" key="4">
    <source>
        <dbReference type="EMBL" id="MCC2229158.1"/>
    </source>
</evidence>
<dbReference type="AlphaFoldDB" id="A0AAW4W6N9"/>
<dbReference type="PROSITE" id="PS51340">
    <property type="entry name" value="MOSC"/>
    <property type="match status" value="1"/>
</dbReference>
<dbReference type="GO" id="GO:0030170">
    <property type="term" value="F:pyridoxal phosphate binding"/>
    <property type="evidence" value="ECO:0007669"/>
    <property type="project" value="InterPro"/>
</dbReference>
<protein>
    <submittedName>
        <fullName evidence="4">YchF/TatD family DNA exonuclease</fullName>
    </submittedName>
</protein>
<dbReference type="InterPro" id="IPR011037">
    <property type="entry name" value="Pyrv_Knase-like_insert_dom_sf"/>
</dbReference>
<keyword evidence="4" id="KW-0540">Nuclease</keyword>
<dbReference type="GO" id="GO:0004527">
    <property type="term" value="F:exonuclease activity"/>
    <property type="evidence" value="ECO:0007669"/>
    <property type="project" value="UniProtKB-KW"/>
</dbReference>
<dbReference type="SUPFAM" id="SSF50800">
    <property type="entry name" value="PK beta-barrel domain-like"/>
    <property type="match status" value="1"/>
</dbReference>
<dbReference type="Pfam" id="PF01026">
    <property type="entry name" value="TatD_DNase"/>
    <property type="match status" value="1"/>
</dbReference>
<dbReference type="CDD" id="cd01310">
    <property type="entry name" value="TatD_DNAse"/>
    <property type="match status" value="1"/>
</dbReference>
<proteinExistence type="predicted"/>
<feature type="domain" description="MOSC" evidence="3">
    <location>
        <begin position="18"/>
        <end position="142"/>
    </location>
</feature>
<evidence type="ECO:0000313" key="5">
    <source>
        <dbReference type="Proteomes" id="UP001198612"/>
    </source>
</evidence>
<dbReference type="Gene3D" id="2.40.33.20">
    <property type="entry name" value="PK beta-barrel domain-like"/>
    <property type="match status" value="1"/>
</dbReference>
<keyword evidence="4" id="KW-0269">Exonuclease</keyword>
<dbReference type="GO" id="GO:0030151">
    <property type="term" value="F:molybdenum ion binding"/>
    <property type="evidence" value="ECO:0007669"/>
    <property type="project" value="InterPro"/>
</dbReference>
<accession>A0AAW4W6N9</accession>
<dbReference type="NCBIfam" id="TIGR00010">
    <property type="entry name" value="YchF/TatD family DNA exonuclease"/>
    <property type="match status" value="1"/>
</dbReference>
<dbReference type="SUPFAM" id="SSF51556">
    <property type="entry name" value="Metallo-dependent hydrolases"/>
    <property type="match status" value="1"/>
</dbReference>
<organism evidence="4 5">
    <name type="scientific">Blautia fusiformis</name>
    <dbReference type="NCBI Taxonomy" id="2881264"/>
    <lineage>
        <taxon>Bacteria</taxon>
        <taxon>Bacillati</taxon>
        <taxon>Bacillota</taxon>
        <taxon>Clostridia</taxon>
        <taxon>Lachnospirales</taxon>
        <taxon>Lachnospiraceae</taxon>
        <taxon>Blautia</taxon>
    </lineage>
</organism>
<keyword evidence="5" id="KW-1185">Reference proteome</keyword>
<dbReference type="GO" id="GO:0004536">
    <property type="term" value="F:DNA nuclease activity"/>
    <property type="evidence" value="ECO:0007669"/>
    <property type="project" value="InterPro"/>
</dbReference>
<dbReference type="RefSeq" id="WP_178818636.1">
    <property type="nucleotide sequence ID" value="NZ_JAJEQQ010000038.1"/>
</dbReference>
<reference evidence="4 5" key="1">
    <citation type="submission" date="2021-10" db="EMBL/GenBank/DDBJ databases">
        <title>Anaerobic single-cell dispensing facilitates the cultivation of human gut bacteria.</title>
        <authorList>
            <person name="Afrizal A."/>
        </authorList>
    </citation>
    <scope>NUCLEOTIDE SEQUENCE [LARGE SCALE GENOMIC DNA]</scope>
    <source>
        <strain evidence="4 5">CLA-AA-H217</strain>
    </source>
</reference>
<keyword evidence="1" id="KW-0479">Metal-binding</keyword>
<dbReference type="Proteomes" id="UP001198612">
    <property type="component" value="Unassembled WGS sequence"/>
</dbReference>
<dbReference type="InterPro" id="IPR005302">
    <property type="entry name" value="MoCF_Sase_C"/>
</dbReference>
<evidence type="ECO:0000259" key="3">
    <source>
        <dbReference type="PROSITE" id="PS51340"/>
    </source>
</evidence>
<dbReference type="PANTHER" id="PTHR46124:SF2">
    <property type="entry name" value="D-AMINOACYL-TRNA DEACYLASE"/>
    <property type="match status" value="1"/>
</dbReference>
<evidence type="ECO:0000256" key="2">
    <source>
        <dbReference type="ARBA" id="ARBA00022801"/>
    </source>
</evidence>
<dbReference type="EMBL" id="JAJEQQ010000038">
    <property type="protein sequence ID" value="MCC2229158.1"/>
    <property type="molecule type" value="Genomic_DNA"/>
</dbReference>
<dbReference type="PANTHER" id="PTHR46124">
    <property type="entry name" value="D-AMINOACYL-TRNA DEACYLASE"/>
    <property type="match status" value="1"/>
</dbReference>
<keyword evidence="2" id="KW-0378">Hydrolase</keyword>
<evidence type="ECO:0000256" key="1">
    <source>
        <dbReference type="ARBA" id="ARBA00022723"/>
    </source>
</evidence>
<comment type="caution">
    <text evidence="4">The sequence shown here is derived from an EMBL/GenBank/DDBJ whole genome shotgun (WGS) entry which is preliminary data.</text>
</comment>
<dbReference type="FunFam" id="3.20.20.140:FF:000005">
    <property type="entry name" value="TatD family hydrolase"/>
    <property type="match status" value="1"/>
</dbReference>
<dbReference type="InterPro" id="IPR032466">
    <property type="entry name" value="Metal_Hydrolase"/>
</dbReference>
<gene>
    <name evidence="4" type="ORF">LKD40_15365</name>
</gene>
<dbReference type="InterPro" id="IPR015991">
    <property type="entry name" value="TatD/YcfH-like"/>
</dbReference>
<dbReference type="InterPro" id="IPR001130">
    <property type="entry name" value="TatD-like"/>
</dbReference>
<name>A0AAW4W6N9_9FIRM</name>
<sequence>MGKVLAVCISEKKGTQKKNVGSAVFVEDWGLEGDAHAGKWHRQVSLLSGEKIDAFRAKGAEVEDGAFGENLVVEGIEFAKLPVGTRFRCGEVVLELTQIGKECHNGCAIFQKMGECIMPREGVFTRVLKGGKVSVGDEMTVDKAMIFDTHAHYDDEAFDEDRSDMLDSMQENGIGHIVDVCASVGHFDRVYDLVEKYPFVYGAVGVHPDDADKVDAAVLDEIRRYCDMEKTVAVGEIGLDYYWHKEKEEHLLQQKVFRQQMDIAREKKLPFMIHSRDAAEDTLNIVKEYMQDGMYGGVIHCFSYSKEIAREYLNMGLYLGIGGVVTFKNSRKLKEVAEYAPLNQILLETDCPYMAPVPNRGKRNSSLYLPEVVKTIAEIKGISCEEVVAVTESNALKVLGLVK</sequence>
<dbReference type="GO" id="GO:0005829">
    <property type="term" value="C:cytosol"/>
    <property type="evidence" value="ECO:0007669"/>
    <property type="project" value="TreeGrafter"/>
</dbReference>
<dbReference type="Gene3D" id="3.20.20.140">
    <property type="entry name" value="Metal-dependent hydrolases"/>
    <property type="match status" value="1"/>
</dbReference>
<dbReference type="Pfam" id="PF03473">
    <property type="entry name" value="MOSC"/>
    <property type="match status" value="1"/>
</dbReference>